<dbReference type="SUPFAM" id="SSF51679">
    <property type="entry name" value="Bacterial luciferase-like"/>
    <property type="match status" value="1"/>
</dbReference>
<dbReference type="InterPro" id="IPR019923">
    <property type="entry name" value="Lucif-like_OxRdtase_MSMEG_2516"/>
</dbReference>
<gene>
    <name evidence="6" type="ORF">GCM10023225_29850</name>
</gene>
<sequence>MADGVGAGAAGGAGFEFGVNVGRAASRAGFADVVRRAGEAGFDVIAAPDHLGCLSPFVSLATAASLDPRLRLRTYVLDAGFWNAALLARDVATLDVLSGGRVELGVGAGHVRDEHEDAGVRWGPLAERVRWMEDLLVEVRRRLADEAHSPRPVQRPVPLVVGAMSRAGLAVAARHADVVAFPGALQVRGERPGTLRLATAEEVAERVAHVREAAAGRPHRCDVLLQLVALDPDPERVAAELVAGDPHTSAADALASPACLFATDAADGAAQLRRRSAEFGFTAFSTHDWNLDALGRVVAELRRPPGPAGPVAAQRVG</sequence>
<evidence type="ECO:0000256" key="3">
    <source>
        <dbReference type="ARBA" id="ARBA00023002"/>
    </source>
</evidence>
<keyword evidence="7" id="KW-1185">Reference proteome</keyword>
<keyword evidence="4" id="KW-0503">Monooxygenase</keyword>
<evidence type="ECO:0000256" key="4">
    <source>
        <dbReference type="ARBA" id="ARBA00023033"/>
    </source>
</evidence>
<reference evidence="7" key="1">
    <citation type="journal article" date="2019" name="Int. J. Syst. Evol. Microbiol.">
        <title>The Global Catalogue of Microorganisms (GCM) 10K type strain sequencing project: providing services to taxonomists for standard genome sequencing and annotation.</title>
        <authorList>
            <consortium name="The Broad Institute Genomics Platform"/>
            <consortium name="The Broad Institute Genome Sequencing Center for Infectious Disease"/>
            <person name="Wu L."/>
            <person name="Ma J."/>
        </authorList>
    </citation>
    <scope>NUCLEOTIDE SEQUENCE [LARGE SCALE GENOMIC DNA]</scope>
    <source>
        <strain evidence="7">JCM 18126</strain>
    </source>
</reference>
<dbReference type="EMBL" id="BAABIL010000518">
    <property type="protein sequence ID" value="GAA4991095.1"/>
    <property type="molecule type" value="Genomic_DNA"/>
</dbReference>
<dbReference type="PANTHER" id="PTHR42847">
    <property type="entry name" value="ALKANESULFONATE MONOOXYGENASE"/>
    <property type="match status" value="1"/>
</dbReference>
<feature type="domain" description="Luciferase-like" evidence="5">
    <location>
        <begin position="25"/>
        <end position="245"/>
    </location>
</feature>
<organism evidence="6 7">
    <name type="scientific">Kineococcus glutinatus</name>
    <dbReference type="NCBI Taxonomy" id="1070872"/>
    <lineage>
        <taxon>Bacteria</taxon>
        <taxon>Bacillati</taxon>
        <taxon>Actinomycetota</taxon>
        <taxon>Actinomycetes</taxon>
        <taxon>Kineosporiales</taxon>
        <taxon>Kineosporiaceae</taxon>
        <taxon>Kineococcus</taxon>
    </lineage>
</organism>
<dbReference type="Gene3D" id="3.20.20.30">
    <property type="entry name" value="Luciferase-like domain"/>
    <property type="match status" value="1"/>
</dbReference>
<evidence type="ECO:0000313" key="6">
    <source>
        <dbReference type="EMBL" id="GAA4991095.1"/>
    </source>
</evidence>
<evidence type="ECO:0000256" key="1">
    <source>
        <dbReference type="ARBA" id="ARBA00022630"/>
    </source>
</evidence>
<dbReference type="Pfam" id="PF00296">
    <property type="entry name" value="Bac_luciferase"/>
    <property type="match status" value="1"/>
</dbReference>
<evidence type="ECO:0000256" key="2">
    <source>
        <dbReference type="ARBA" id="ARBA00022643"/>
    </source>
</evidence>
<evidence type="ECO:0000313" key="7">
    <source>
        <dbReference type="Proteomes" id="UP001501195"/>
    </source>
</evidence>
<dbReference type="InterPro" id="IPR011251">
    <property type="entry name" value="Luciferase-like_dom"/>
</dbReference>
<dbReference type="InterPro" id="IPR036661">
    <property type="entry name" value="Luciferase-like_sf"/>
</dbReference>
<dbReference type="NCBIfam" id="TIGR03621">
    <property type="entry name" value="F420_MSMEG_2516"/>
    <property type="match status" value="1"/>
</dbReference>
<comment type="caution">
    <text evidence="6">The sequence shown here is derived from an EMBL/GenBank/DDBJ whole genome shotgun (WGS) entry which is preliminary data.</text>
</comment>
<dbReference type="Proteomes" id="UP001501195">
    <property type="component" value="Unassembled WGS sequence"/>
</dbReference>
<accession>A0ABP9I8P6</accession>
<keyword evidence="2" id="KW-0288">FMN</keyword>
<dbReference type="InterPro" id="IPR050172">
    <property type="entry name" value="SsuD_RutA_monooxygenase"/>
</dbReference>
<name>A0ABP9I8P6_9ACTN</name>
<keyword evidence="3" id="KW-0560">Oxidoreductase</keyword>
<dbReference type="RefSeq" id="WP_345713486.1">
    <property type="nucleotide sequence ID" value="NZ_BAABIL010000518.1"/>
</dbReference>
<keyword evidence="1" id="KW-0285">Flavoprotein</keyword>
<proteinExistence type="predicted"/>
<protein>
    <submittedName>
        <fullName evidence="6">TIGR03621 family F420-dependent LLM class oxidoreductase</fullName>
    </submittedName>
</protein>
<evidence type="ECO:0000259" key="5">
    <source>
        <dbReference type="Pfam" id="PF00296"/>
    </source>
</evidence>
<dbReference type="PANTHER" id="PTHR42847:SF4">
    <property type="entry name" value="ALKANESULFONATE MONOOXYGENASE-RELATED"/>
    <property type="match status" value="1"/>
</dbReference>